<evidence type="ECO:0000313" key="7">
    <source>
        <dbReference type="EMBL" id="PWW21374.1"/>
    </source>
</evidence>
<protein>
    <submittedName>
        <fullName evidence="7">O-antigen ligase</fullName>
    </submittedName>
</protein>
<feature type="transmembrane region" description="Helical" evidence="5">
    <location>
        <begin position="28"/>
        <end position="51"/>
    </location>
</feature>
<dbReference type="Pfam" id="PF04932">
    <property type="entry name" value="Wzy_C"/>
    <property type="match status" value="1"/>
</dbReference>
<keyword evidence="2 5" id="KW-0812">Transmembrane</keyword>
<dbReference type="InterPro" id="IPR051533">
    <property type="entry name" value="WaaL-like"/>
</dbReference>
<dbReference type="EMBL" id="QGTX01000001">
    <property type="protein sequence ID" value="PWW21374.1"/>
    <property type="molecule type" value="Genomic_DNA"/>
</dbReference>
<feature type="transmembrane region" description="Helical" evidence="5">
    <location>
        <begin position="278"/>
        <end position="298"/>
    </location>
</feature>
<dbReference type="PANTHER" id="PTHR37422">
    <property type="entry name" value="TEICHURONIC ACID BIOSYNTHESIS PROTEIN TUAE"/>
    <property type="match status" value="1"/>
</dbReference>
<evidence type="ECO:0000256" key="3">
    <source>
        <dbReference type="ARBA" id="ARBA00022989"/>
    </source>
</evidence>
<keyword evidence="3 5" id="KW-1133">Transmembrane helix</keyword>
<comment type="caution">
    <text evidence="7">The sequence shown here is derived from an EMBL/GenBank/DDBJ whole genome shotgun (WGS) entry which is preliminary data.</text>
</comment>
<accession>A0A317QF67</accession>
<feature type="transmembrane region" description="Helical" evidence="5">
    <location>
        <begin position="57"/>
        <end position="77"/>
    </location>
</feature>
<sequence>MTAHAVVGRRSRTAVLALGDPTRSERHAVIAVGTYAVALFVFPSNMVLEVVGGQGSVAGLLALTLFVVYVASTLMGSHDPLTVRHPTRGALFLLTVMSLVAWALTPFHGLTATQQVGADRWVLMLAGFAGVVLVAAEGLRTVDGLVRVLRLVVRGAAFCCAVALVQWLFRFDLSALLRQSLPGFSVQLSHDVYEDRAALQRVFGTTAHPIELGVIAGMLLPLALVLATQDRSHSPVLRWGPVVLIATAIPASVARSAVLAVIVSSAVLVACLPARPRVTAMVLLPLGTFVVGLARPGYLRTLADLVGAGADDASLQGRLVDLPLVGRLVSEHPWFGTGPGTYTAANALDIFDNQYYTSATELGLLGLTGLLAWYLVPVVTAAAARHRSSDPPLRAVAGALAGAATASAVCAFTFDGLSFNMYAGLQALVVGCIGTCWILSGREGRVARAAGRDAHPAAPPPSHGS</sequence>
<reference evidence="8" key="1">
    <citation type="submission" date="2018-05" db="EMBL/GenBank/DDBJ databases">
        <authorList>
            <person name="Klenk H.-P."/>
            <person name="Huntemann M."/>
            <person name="Clum A."/>
            <person name="Pillay M."/>
            <person name="Palaniappan K."/>
            <person name="Varghese N."/>
            <person name="Mikhailova N."/>
            <person name="Stamatis D."/>
            <person name="Reddy T."/>
            <person name="Daum C."/>
            <person name="Shapiro N."/>
            <person name="Ivanova N."/>
            <person name="Kyrpides N."/>
            <person name="Woyke T."/>
        </authorList>
    </citation>
    <scope>NUCLEOTIDE SEQUENCE [LARGE SCALE GENOMIC DNA]</scope>
    <source>
        <strain evidence="8">DSM 45417</strain>
    </source>
</reference>
<evidence type="ECO:0000256" key="4">
    <source>
        <dbReference type="ARBA" id="ARBA00023136"/>
    </source>
</evidence>
<proteinExistence type="predicted"/>
<gene>
    <name evidence="7" type="ORF">JD79_00503</name>
</gene>
<evidence type="ECO:0000313" key="8">
    <source>
        <dbReference type="Proteomes" id="UP000246661"/>
    </source>
</evidence>
<feature type="transmembrane region" description="Helical" evidence="5">
    <location>
        <begin position="420"/>
        <end position="439"/>
    </location>
</feature>
<feature type="transmembrane region" description="Helical" evidence="5">
    <location>
        <begin position="151"/>
        <end position="169"/>
    </location>
</feature>
<keyword evidence="8" id="KW-1185">Reference proteome</keyword>
<feature type="domain" description="O-antigen ligase-related" evidence="6">
    <location>
        <begin position="242"/>
        <end position="368"/>
    </location>
</feature>
<name>A0A317QF67_9ACTN</name>
<keyword evidence="7" id="KW-0436">Ligase</keyword>
<feature type="transmembrane region" description="Helical" evidence="5">
    <location>
        <begin position="89"/>
        <end position="109"/>
    </location>
</feature>
<dbReference type="InterPro" id="IPR007016">
    <property type="entry name" value="O-antigen_ligase-rel_domated"/>
</dbReference>
<comment type="subcellular location">
    <subcellularLocation>
        <location evidence="1">Membrane</location>
        <topology evidence="1">Multi-pass membrane protein</topology>
    </subcellularLocation>
</comment>
<evidence type="ECO:0000256" key="2">
    <source>
        <dbReference type="ARBA" id="ARBA00022692"/>
    </source>
</evidence>
<evidence type="ECO:0000259" key="6">
    <source>
        <dbReference type="Pfam" id="PF04932"/>
    </source>
</evidence>
<dbReference type="GO" id="GO:0016874">
    <property type="term" value="F:ligase activity"/>
    <property type="evidence" value="ECO:0007669"/>
    <property type="project" value="UniProtKB-KW"/>
</dbReference>
<organism evidence="7 8">
    <name type="scientific">Geodermatophilus normandii</name>
    <dbReference type="NCBI Taxonomy" id="1137989"/>
    <lineage>
        <taxon>Bacteria</taxon>
        <taxon>Bacillati</taxon>
        <taxon>Actinomycetota</taxon>
        <taxon>Actinomycetes</taxon>
        <taxon>Geodermatophilales</taxon>
        <taxon>Geodermatophilaceae</taxon>
        <taxon>Geodermatophilus</taxon>
    </lineage>
</organism>
<feature type="transmembrane region" description="Helical" evidence="5">
    <location>
        <begin position="362"/>
        <end position="383"/>
    </location>
</feature>
<feature type="transmembrane region" description="Helical" evidence="5">
    <location>
        <begin position="121"/>
        <end position="139"/>
    </location>
</feature>
<evidence type="ECO:0000256" key="5">
    <source>
        <dbReference type="SAM" id="Phobius"/>
    </source>
</evidence>
<evidence type="ECO:0000256" key="1">
    <source>
        <dbReference type="ARBA" id="ARBA00004141"/>
    </source>
</evidence>
<dbReference type="PANTHER" id="PTHR37422:SF13">
    <property type="entry name" value="LIPOPOLYSACCHARIDE BIOSYNTHESIS PROTEIN PA4999-RELATED"/>
    <property type="match status" value="1"/>
</dbReference>
<dbReference type="GO" id="GO:0016020">
    <property type="term" value="C:membrane"/>
    <property type="evidence" value="ECO:0007669"/>
    <property type="project" value="UniProtKB-SubCell"/>
</dbReference>
<feature type="transmembrane region" description="Helical" evidence="5">
    <location>
        <begin position="242"/>
        <end position="271"/>
    </location>
</feature>
<keyword evidence="4 5" id="KW-0472">Membrane</keyword>
<dbReference type="AlphaFoldDB" id="A0A317QF67"/>
<dbReference type="Proteomes" id="UP000246661">
    <property type="component" value="Unassembled WGS sequence"/>
</dbReference>